<evidence type="ECO:0000313" key="8">
    <source>
        <dbReference type="EnsemblMetazoa" id="AEPI014468-PA"/>
    </source>
</evidence>
<reference evidence="8" key="2">
    <citation type="submission" date="2020-05" db="UniProtKB">
        <authorList>
            <consortium name="EnsemblMetazoa"/>
        </authorList>
    </citation>
    <scope>IDENTIFICATION</scope>
    <source>
        <strain evidence="8">Epiroticus2</strain>
    </source>
</reference>
<accession>A0A182PYS6</accession>
<evidence type="ECO:0000256" key="5">
    <source>
        <dbReference type="ARBA" id="ARBA00023242"/>
    </source>
</evidence>
<dbReference type="EnsemblMetazoa" id="AEPI014468-RA">
    <property type="protein sequence ID" value="AEPI014468-PA"/>
    <property type="gene ID" value="AEPI014468"/>
</dbReference>
<comment type="subcellular location">
    <subcellularLocation>
        <location evidence="1">Nucleus</location>
    </subcellularLocation>
</comment>
<keyword evidence="3" id="KW-0238">DNA-binding</keyword>
<dbReference type="InterPro" id="IPR003958">
    <property type="entry name" value="CBFA_NFYB_domain"/>
</dbReference>
<dbReference type="SUPFAM" id="SSF47113">
    <property type="entry name" value="Histone-fold"/>
    <property type="match status" value="1"/>
</dbReference>
<dbReference type="GO" id="GO:0016602">
    <property type="term" value="C:CCAAT-binding factor complex"/>
    <property type="evidence" value="ECO:0007669"/>
    <property type="project" value="TreeGrafter"/>
</dbReference>
<feature type="domain" description="Transcription factor CBF/NF-Y/archaeal histone" evidence="7">
    <location>
        <begin position="1"/>
        <end position="53"/>
    </location>
</feature>
<comment type="similarity">
    <text evidence="6">Belongs to the NFYC/HAP5 subunit family.</text>
</comment>
<name>A0A182PYS6_9DIPT</name>
<evidence type="ECO:0000313" key="9">
    <source>
        <dbReference type="Proteomes" id="UP000075885"/>
    </source>
</evidence>
<protein>
    <submittedName>
        <fullName evidence="8">Nuclear transcription factor Y subunit gamma</fullName>
    </submittedName>
</protein>
<evidence type="ECO:0000256" key="4">
    <source>
        <dbReference type="ARBA" id="ARBA00023163"/>
    </source>
</evidence>
<sequence length="187" mass="20966">MRQEEHVTFISHHAAILFAKAAEIFIQELTVRSWLETEEEKKRTLTSRQIVKATAKCEQYDFLIDIIAPYKRAKLSKKVRVDEDESDTSDVDSNCGESCTNCASTVENCARQVLCGFQPPSELQAAWRGTDHFEDLNQSNMVPIVVAGSSEPIRTDQLEPVDAALPLFLQVVTSAGNIMYIPYLKAI</sequence>
<dbReference type="Gene3D" id="1.10.20.10">
    <property type="entry name" value="Histone, subunit A"/>
    <property type="match status" value="1"/>
</dbReference>
<dbReference type="Pfam" id="PF00808">
    <property type="entry name" value="CBFD_NFYB_HMF"/>
    <property type="match status" value="1"/>
</dbReference>
<evidence type="ECO:0000256" key="1">
    <source>
        <dbReference type="ARBA" id="ARBA00004123"/>
    </source>
</evidence>
<dbReference type="GO" id="GO:0001228">
    <property type="term" value="F:DNA-binding transcription activator activity, RNA polymerase II-specific"/>
    <property type="evidence" value="ECO:0007669"/>
    <property type="project" value="TreeGrafter"/>
</dbReference>
<reference evidence="9" key="1">
    <citation type="submission" date="2013-03" db="EMBL/GenBank/DDBJ databases">
        <title>The Genome Sequence of Anopheles epiroticus epiroticus2.</title>
        <authorList>
            <consortium name="The Broad Institute Genomics Platform"/>
            <person name="Neafsey D.E."/>
            <person name="Howell P."/>
            <person name="Walker B."/>
            <person name="Young S.K."/>
            <person name="Zeng Q."/>
            <person name="Gargeya S."/>
            <person name="Fitzgerald M."/>
            <person name="Haas B."/>
            <person name="Abouelleil A."/>
            <person name="Allen A.W."/>
            <person name="Alvarado L."/>
            <person name="Arachchi H.M."/>
            <person name="Berlin A.M."/>
            <person name="Chapman S.B."/>
            <person name="Gainer-Dewar J."/>
            <person name="Goldberg J."/>
            <person name="Griggs A."/>
            <person name="Gujja S."/>
            <person name="Hansen M."/>
            <person name="Howarth C."/>
            <person name="Imamovic A."/>
            <person name="Ireland A."/>
            <person name="Larimer J."/>
            <person name="McCowan C."/>
            <person name="Murphy C."/>
            <person name="Pearson M."/>
            <person name="Poon T.W."/>
            <person name="Priest M."/>
            <person name="Roberts A."/>
            <person name="Saif S."/>
            <person name="Shea T."/>
            <person name="Sisk P."/>
            <person name="Sykes S."/>
            <person name="Wortman J."/>
            <person name="Nusbaum C."/>
            <person name="Birren B."/>
        </authorList>
    </citation>
    <scope>NUCLEOTIDE SEQUENCE [LARGE SCALE GENOMIC DNA]</scope>
    <source>
        <strain evidence="9">Epiroticus2</strain>
    </source>
</reference>
<dbReference type="GO" id="GO:0046982">
    <property type="term" value="F:protein heterodimerization activity"/>
    <property type="evidence" value="ECO:0007669"/>
    <property type="project" value="InterPro"/>
</dbReference>
<dbReference type="PANTHER" id="PTHR10252:SF8">
    <property type="entry name" value="NUCLEAR TRANSCRIPTION FACTOR Y SUBUNIT GAMMA"/>
    <property type="match status" value="1"/>
</dbReference>
<organism evidence="8 9">
    <name type="scientific">Anopheles epiroticus</name>
    <dbReference type="NCBI Taxonomy" id="199890"/>
    <lineage>
        <taxon>Eukaryota</taxon>
        <taxon>Metazoa</taxon>
        <taxon>Ecdysozoa</taxon>
        <taxon>Arthropoda</taxon>
        <taxon>Hexapoda</taxon>
        <taxon>Insecta</taxon>
        <taxon>Pterygota</taxon>
        <taxon>Neoptera</taxon>
        <taxon>Endopterygota</taxon>
        <taxon>Diptera</taxon>
        <taxon>Nematocera</taxon>
        <taxon>Culicoidea</taxon>
        <taxon>Culicidae</taxon>
        <taxon>Anophelinae</taxon>
        <taxon>Anopheles</taxon>
    </lineage>
</organism>
<dbReference type="AlphaFoldDB" id="A0A182PYS6"/>
<dbReference type="InterPro" id="IPR050568">
    <property type="entry name" value="Transcr_DNA_Rep_Reg"/>
</dbReference>
<evidence type="ECO:0000259" key="7">
    <source>
        <dbReference type="Pfam" id="PF00808"/>
    </source>
</evidence>
<dbReference type="VEuPathDB" id="VectorBase:AEPI014468"/>
<proteinExistence type="inferred from homology"/>
<dbReference type="GO" id="GO:0000978">
    <property type="term" value="F:RNA polymerase II cis-regulatory region sequence-specific DNA binding"/>
    <property type="evidence" value="ECO:0007669"/>
    <property type="project" value="TreeGrafter"/>
</dbReference>
<keyword evidence="2" id="KW-0805">Transcription regulation</keyword>
<keyword evidence="4" id="KW-0804">Transcription</keyword>
<evidence type="ECO:0000256" key="6">
    <source>
        <dbReference type="ARBA" id="ARBA00038129"/>
    </source>
</evidence>
<dbReference type="PANTHER" id="PTHR10252">
    <property type="entry name" value="HISTONE-LIKE TRANSCRIPTION FACTOR CCAAT-RELATED"/>
    <property type="match status" value="1"/>
</dbReference>
<evidence type="ECO:0000256" key="3">
    <source>
        <dbReference type="ARBA" id="ARBA00023125"/>
    </source>
</evidence>
<keyword evidence="9" id="KW-1185">Reference proteome</keyword>
<keyword evidence="5" id="KW-0539">Nucleus</keyword>
<dbReference type="STRING" id="199890.A0A182PYS6"/>
<evidence type="ECO:0000256" key="2">
    <source>
        <dbReference type="ARBA" id="ARBA00023015"/>
    </source>
</evidence>
<dbReference type="Proteomes" id="UP000075885">
    <property type="component" value="Unassembled WGS sequence"/>
</dbReference>
<dbReference type="InterPro" id="IPR009072">
    <property type="entry name" value="Histone-fold"/>
</dbReference>